<accession>D2S1X6</accession>
<dbReference type="KEGG" id="htu:Htur_4582"/>
<evidence type="ECO:0000313" key="2">
    <source>
        <dbReference type="Proteomes" id="UP000001903"/>
    </source>
</evidence>
<evidence type="ECO:0000313" key="1">
    <source>
        <dbReference type="EMBL" id="ADB63373.1"/>
    </source>
</evidence>
<name>D2S1X6_HALTV</name>
<dbReference type="HOGENOM" id="CLU_2911441_0_0_2"/>
<organism evidence="1 2">
    <name type="scientific">Haloterrigena turkmenica (strain ATCC 51198 / DSM 5511 / JCM 9101 / NCIMB 13204 / VKM B-1734 / 4k)</name>
    <name type="common">Halococcus turkmenicus</name>
    <dbReference type="NCBI Taxonomy" id="543526"/>
    <lineage>
        <taxon>Archaea</taxon>
        <taxon>Methanobacteriati</taxon>
        <taxon>Methanobacteriota</taxon>
        <taxon>Stenosarchaea group</taxon>
        <taxon>Halobacteria</taxon>
        <taxon>Halobacteriales</taxon>
        <taxon>Natrialbaceae</taxon>
        <taxon>Haloterrigena</taxon>
    </lineage>
</organism>
<gene>
    <name evidence="1" type="ordered locus">Htur_4582</name>
</gene>
<dbReference type="AlphaFoldDB" id="D2S1X6"/>
<dbReference type="Proteomes" id="UP000001903">
    <property type="component" value="Plasmid pHTUR02"/>
</dbReference>
<reference evidence="1 2" key="1">
    <citation type="journal article" date="2010" name="Stand. Genomic Sci.">
        <title>Complete genome sequence of Haloterrigena turkmenica type strain (4k).</title>
        <authorList>
            <person name="Saunders E."/>
            <person name="Tindall B.J."/>
            <person name="Fahnrich R."/>
            <person name="Lapidus A."/>
            <person name="Copeland A."/>
            <person name="Del Rio T.G."/>
            <person name="Lucas S."/>
            <person name="Chen F."/>
            <person name="Tice H."/>
            <person name="Cheng J.F."/>
            <person name="Han C."/>
            <person name="Detter J.C."/>
            <person name="Bruce D."/>
            <person name="Goodwin L."/>
            <person name="Chain P."/>
            <person name="Pitluck S."/>
            <person name="Pati A."/>
            <person name="Ivanova N."/>
            <person name="Mavromatis K."/>
            <person name="Chen A."/>
            <person name="Palaniappan K."/>
            <person name="Land M."/>
            <person name="Hauser L."/>
            <person name="Chang Y.J."/>
            <person name="Jeffries C.D."/>
            <person name="Brettin T."/>
            <person name="Rohde M."/>
            <person name="Goker M."/>
            <person name="Bristow J."/>
            <person name="Eisen J.A."/>
            <person name="Markowitz V."/>
            <person name="Hugenholtz P."/>
            <person name="Klenk H.P."/>
            <person name="Kyrpides N.C."/>
        </authorList>
    </citation>
    <scope>NUCLEOTIDE SEQUENCE [LARGE SCALE GENOMIC DNA]</scope>
    <source>
        <strain evidence="2">ATCC 51198 / DSM 5511 / JCM 9101 / NCIMB 13204 / VKM B-1734 / 4k</strain>
    </source>
</reference>
<keyword evidence="2" id="KW-1185">Reference proteome</keyword>
<keyword evidence="1" id="KW-0614">Plasmid</keyword>
<protein>
    <submittedName>
        <fullName evidence="1">Uncharacterized protein</fullName>
    </submittedName>
</protein>
<geneLocation type="plasmid" evidence="1 2">
    <name>pHTUR02</name>
</geneLocation>
<dbReference type="EMBL" id="CP001862">
    <property type="protein sequence ID" value="ADB63373.1"/>
    <property type="molecule type" value="Genomic_DNA"/>
</dbReference>
<proteinExistence type="predicted"/>
<sequence length="61" mass="7298">MNCDWWHQCVRNATTQVVLQDTDGSQQTQYYCPIHLQMRLAEIQDSDYLELQESRPLKQQL</sequence>